<feature type="compositionally biased region" description="Polar residues" evidence="3">
    <location>
        <begin position="543"/>
        <end position="552"/>
    </location>
</feature>
<evidence type="ECO:0000313" key="5">
    <source>
        <dbReference type="EMBL" id="KAK6340836.1"/>
    </source>
</evidence>
<dbReference type="InterPro" id="IPR052605">
    <property type="entry name" value="Fungal_trans_regulator"/>
</dbReference>
<dbReference type="SUPFAM" id="SSF49417">
    <property type="entry name" value="p53-like transcription factors"/>
    <property type="match status" value="1"/>
</dbReference>
<dbReference type="Pfam" id="PF05224">
    <property type="entry name" value="NDT80_PhoG"/>
    <property type="match status" value="1"/>
</dbReference>
<comment type="caution">
    <text evidence="5">The sequence shown here is derived from an EMBL/GenBank/DDBJ whole genome shotgun (WGS) entry which is preliminary data.</text>
</comment>
<organism evidence="5 6">
    <name type="scientific">Orbilia brochopaga</name>
    <dbReference type="NCBI Taxonomy" id="3140254"/>
    <lineage>
        <taxon>Eukaryota</taxon>
        <taxon>Fungi</taxon>
        <taxon>Dikarya</taxon>
        <taxon>Ascomycota</taxon>
        <taxon>Pezizomycotina</taxon>
        <taxon>Orbiliomycetes</taxon>
        <taxon>Orbiliales</taxon>
        <taxon>Orbiliaceae</taxon>
        <taxon>Orbilia</taxon>
    </lineage>
</organism>
<reference evidence="5 6" key="1">
    <citation type="submission" date="2019-10" db="EMBL/GenBank/DDBJ databases">
        <authorList>
            <person name="Palmer J.M."/>
        </authorList>
    </citation>
    <scope>NUCLEOTIDE SEQUENCE [LARGE SCALE GENOMIC DNA]</scope>
    <source>
        <strain evidence="5 6">TWF696</strain>
    </source>
</reference>
<feature type="region of interest" description="Disordered" evidence="3">
    <location>
        <begin position="605"/>
        <end position="629"/>
    </location>
</feature>
<dbReference type="InterPro" id="IPR008967">
    <property type="entry name" value="p53-like_TF_DNA-bd_sf"/>
</dbReference>
<dbReference type="GO" id="GO:0045944">
    <property type="term" value="P:positive regulation of transcription by RNA polymerase II"/>
    <property type="evidence" value="ECO:0007669"/>
    <property type="project" value="TreeGrafter"/>
</dbReference>
<protein>
    <recommendedName>
        <fullName evidence="4">NDT80 domain-containing protein</fullName>
    </recommendedName>
</protein>
<accession>A0AAV9UFB9</accession>
<dbReference type="AlphaFoldDB" id="A0AAV9UFB9"/>
<dbReference type="PANTHER" id="PTHR35144:SF1">
    <property type="entry name" value="PROTEIN PACG"/>
    <property type="match status" value="1"/>
</dbReference>
<feature type="domain" description="NDT80" evidence="4">
    <location>
        <begin position="94"/>
        <end position="383"/>
    </location>
</feature>
<proteinExistence type="predicted"/>
<dbReference type="PANTHER" id="PTHR35144">
    <property type="entry name" value="MEIOSIS-SPECIFIC TRANSCRIPTION FACTOR NDT80"/>
    <property type="match status" value="1"/>
</dbReference>
<dbReference type="Gene3D" id="2.60.40.1390">
    <property type="entry name" value="NDT80 DNA-binding domain"/>
    <property type="match status" value="1"/>
</dbReference>
<name>A0AAV9UFB9_9PEZI</name>
<feature type="region of interest" description="Disordered" evidence="3">
    <location>
        <begin position="244"/>
        <end position="275"/>
    </location>
</feature>
<feature type="compositionally biased region" description="Polar residues" evidence="3">
    <location>
        <begin position="45"/>
        <end position="61"/>
    </location>
</feature>
<sequence>MTMADFDSLFADNLRDFQPVMMQSQYGRDSIGRARSSGSLDRAGRSSSASIKSQQRASSLQSHRRQNSAGGASAMNYAGHDFSEINMSEIWGDQNGSPNESPGPADNIPLQSDQLLSFRTYHRNNILLLDPLDQPVNMSMAAQLHGMFFLAESPWDASGGPAVAGAATPKELTCYRRNLFQVSGSLLFPNVHSVIVGDGDSDISLENFTTGQRRMIQSLEATISGIENVEHSPVKIITVPWKNAATAPPQPAQPPPPANDDYPPTANNTGRPLEKEPAPLLFNYPPAYYANPAGIPPEDDDGDTFKWQLNWKRLQFRSATANNGRRKDLQQHFMVKLSIYATLFSDGLQATPSEKLDKVLLCEAFSNAIIVRGRSPRNFSSRNDIPLTGSAIVSSRHTHSSNINAQMMASASKKARHMSASSADDEKPDMIYPPDFASQYTPEGYLLDPTNPMSQMSGDLGFSSDIYGSQPWMDASGSIPLLQSQSSLMTPSYFDSSVTYGLSDPSINARVNLTGLMYGDEFNTPTTQAPIYGGHAALSRSGAESSLTTTLGGSMPPPSVTHRPNLPKVSSADSPSMDLLYEYFPIGLDDYMPPVDVVYRPHNAHHQTQLPPSGSSTRSKRLFSETPFG</sequence>
<gene>
    <name evidence="5" type="ORF">TWF696_009154</name>
</gene>
<feature type="compositionally biased region" description="Pro residues" evidence="3">
    <location>
        <begin position="248"/>
        <end position="258"/>
    </location>
</feature>
<dbReference type="EMBL" id="JAVHNQ010000008">
    <property type="protein sequence ID" value="KAK6340836.1"/>
    <property type="molecule type" value="Genomic_DNA"/>
</dbReference>
<dbReference type="Proteomes" id="UP001375240">
    <property type="component" value="Unassembled WGS sequence"/>
</dbReference>
<evidence type="ECO:0000313" key="6">
    <source>
        <dbReference type="Proteomes" id="UP001375240"/>
    </source>
</evidence>
<dbReference type="GO" id="GO:0003677">
    <property type="term" value="F:DNA binding"/>
    <property type="evidence" value="ECO:0007669"/>
    <property type="project" value="UniProtKB-KW"/>
</dbReference>
<dbReference type="InterPro" id="IPR024061">
    <property type="entry name" value="NDT80_DNA-bd_dom"/>
</dbReference>
<keyword evidence="1 2" id="KW-0238">DNA-binding</keyword>
<feature type="compositionally biased region" description="Low complexity" evidence="3">
    <location>
        <begin position="259"/>
        <end position="268"/>
    </location>
</feature>
<keyword evidence="6" id="KW-1185">Reference proteome</keyword>
<dbReference type="InterPro" id="IPR037141">
    <property type="entry name" value="NDT80_DNA-bd_dom_sf"/>
</dbReference>
<dbReference type="GO" id="GO:0051321">
    <property type="term" value="P:meiotic cell cycle"/>
    <property type="evidence" value="ECO:0007669"/>
    <property type="project" value="TreeGrafter"/>
</dbReference>
<dbReference type="GO" id="GO:0003700">
    <property type="term" value="F:DNA-binding transcription factor activity"/>
    <property type="evidence" value="ECO:0007669"/>
    <property type="project" value="UniProtKB-UniRule"/>
</dbReference>
<dbReference type="PROSITE" id="PS51517">
    <property type="entry name" value="NDT80"/>
    <property type="match status" value="1"/>
</dbReference>
<evidence type="ECO:0000256" key="2">
    <source>
        <dbReference type="PROSITE-ProRule" id="PRU00850"/>
    </source>
</evidence>
<evidence type="ECO:0000256" key="1">
    <source>
        <dbReference type="ARBA" id="ARBA00023125"/>
    </source>
</evidence>
<feature type="DNA-binding region" description="NDT80" evidence="2">
    <location>
        <begin position="94"/>
        <end position="383"/>
    </location>
</feature>
<evidence type="ECO:0000259" key="4">
    <source>
        <dbReference type="PROSITE" id="PS51517"/>
    </source>
</evidence>
<feature type="region of interest" description="Disordered" evidence="3">
    <location>
        <begin position="89"/>
        <end position="110"/>
    </location>
</feature>
<feature type="compositionally biased region" description="Polar residues" evidence="3">
    <location>
        <begin position="606"/>
        <end position="617"/>
    </location>
</feature>
<feature type="region of interest" description="Disordered" evidence="3">
    <location>
        <begin position="543"/>
        <end position="573"/>
    </location>
</feature>
<feature type="region of interest" description="Disordered" evidence="3">
    <location>
        <begin position="26"/>
        <end position="75"/>
    </location>
</feature>
<dbReference type="GO" id="GO:0000228">
    <property type="term" value="C:nuclear chromosome"/>
    <property type="evidence" value="ECO:0007669"/>
    <property type="project" value="TreeGrafter"/>
</dbReference>
<evidence type="ECO:0000256" key="3">
    <source>
        <dbReference type="SAM" id="MobiDB-lite"/>
    </source>
</evidence>